<dbReference type="InterPro" id="IPR017961">
    <property type="entry name" value="DNA_pol_Y-fam_little_finger"/>
</dbReference>
<dbReference type="GO" id="GO:0006281">
    <property type="term" value="P:DNA repair"/>
    <property type="evidence" value="ECO:0007669"/>
    <property type="project" value="InterPro"/>
</dbReference>
<dbReference type="SUPFAM" id="SSF56672">
    <property type="entry name" value="DNA/RNA polymerases"/>
    <property type="match status" value="1"/>
</dbReference>
<evidence type="ECO:0000256" key="2">
    <source>
        <dbReference type="ARBA" id="ARBA00012417"/>
    </source>
</evidence>
<dbReference type="EMBL" id="WIVE01000006">
    <property type="protein sequence ID" value="MQX35638.1"/>
    <property type="molecule type" value="Genomic_DNA"/>
</dbReference>
<evidence type="ECO:0000313" key="8">
    <source>
        <dbReference type="EMBL" id="MQX35638.1"/>
    </source>
</evidence>
<organism evidence="8 9">
    <name type="scientific">Roseospira navarrensis</name>
    <dbReference type="NCBI Taxonomy" id="140058"/>
    <lineage>
        <taxon>Bacteria</taxon>
        <taxon>Pseudomonadati</taxon>
        <taxon>Pseudomonadota</taxon>
        <taxon>Alphaproteobacteria</taxon>
        <taxon>Rhodospirillales</taxon>
        <taxon>Rhodospirillaceae</taxon>
        <taxon>Roseospira</taxon>
    </lineage>
</organism>
<feature type="domain" description="UmuC" evidence="6">
    <location>
        <begin position="39"/>
        <end position="161"/>
    </location>
</feature>
<keyword evidence="9" id="KW-1185">Reference proteome</keyword>
<dbReference type="GO" id="GO:0003684">
    <property type="term" value="F:damaged DNA binding"/>
    <property type="evidence" value="ECO:0007669"/>
    <property type="project" value="InterPro"/>
</dbReference>
<keyword evidence="3" id="KW-0227">DNA damage</keyword>
<feature type="domain" description="DNA polymerase Y-family little finger" evidence="7">
    <location>
        <begin position="258"/>
        <end position="359"/>
    </location>
</feature>
<dbReference type="EC" id="2.7.7.7" evidence="2"/>
<dbReference type="InterPro" id="IPR050356">
    <property type="entry name" value="SulA_CellDiv_inhibitor"/>
</dbReference>
<evidence type="ECO:0000256" key="5">
    <source>
        <dbReference type="ARBA" id="ARBA00049244"/>
    </source>
</evidence>
<dbReference type="InterPro" id="IPR001126">
    <property type="entry name" value="UmuC"/>
</dbReference>
<comment type="subunit">
    <text evidence="1">Monomer.</text>
</comment>
<dbReference type="PANTHER" id="PTHR35369">
    <property type="entry name" value="BLR3025 PROTEIN-RELATED"/>
    <property type="match status" value="1"/>
</dbReference>
<reference evidence="8 9" key="1">
    <citation type="submission" date="2019-10" db="EMBL/GenBank/DDBJ databases">
        <title>Draft whole-genome sequence of the purple nonsulfur photosynthetic bacterium Roseospira navarrensis DSM 15114.</title>
        <authorList>
            <person name="Kyndt J.A."/>
            <person name="Meyer T.E."/>
        </authorList>
    </citation>
    <scope>NUCLEOTIDE SEQUENCE [LARGE SCALE GENOMIC DNA]</scope>
    <source>
        <strain evidence="8 9">DSM 15114</strain>
    </source>
</reference>
<gene>
    <name evidence="8" type="ORF">GHC57_03815</name>
</gene>
<comment type="catalytic activity">
    <reaction evidence="5">
        <text>DNA(n) + a 2'-deoxyribonucleoside 5'-triphosphate = DNA(n+1) + diphosphate</text>
        <dbReference type="Rhea" id="RHEA:22508"/>
        <dbReference type="Rhea" id="RHEA-COMP:17339"/>
        <dbReference type="Rhea" id="RHEA-COMP:17340"/>
        <dbReference type="ChEBI" id="CHEBI:33019"/>
        <dbReference type="ChEBI" id="CHEBI:61560"/>
        <dbReference type="ChEBI" id="CHEBI:173112"/>
        <dbReference type="EC" id="2.7.7.7"/>
    </reaction>
</comment>
<name>A0A7X1ZBS9_9PROT</name>
<dbReference type="Proteomes" id="UP000434582">
    <property type="component" value="Unassembled WGS sequence"/>
</dbReference>
<dbReference type="RefSeq" id="WP_153341332.1">
    <property type="nucleotide sequence ID" value="NZ_WIVE01000006.1"/>
</dbReference>
<evidence type="ECO:0000256" key="4">
    <source>
        <dbReference type="ARBA" id="ARBA00025589"/>
    </source>
</evidence>
<dbReference type="CDD" id="cd03468">
    <property type="entry name" value="PolY_like"/>
    <property type="match status" value="1"/>
</dbReference>
<evidence type="ECO:0000259" key="6">
    <source>
        <dbReference type="Pfam" id="PF00817"/>
    </source>
</evidence>
<comment type="caution">
    <text evidence="8">The sequence shown here is derived from an EMBL/GenBank/DDBJ whole genome shotgun (WGS) entry which is preliminary data.</text>
</comment>
<protein>
    <recommendedName>
        <fullName evidence="2">DNA-directed DNA polymerase</fullName>
        <ecNumber evidence="2">2.7.7.7</ecNumber>
    </recommendedName>
</protein>
<evidence type="ECO:0000256" key="1">
    <source>
        <dbReference type="ARBA" id="ARBA00011245"/>
    </source>
</evidence>
<accession>A0A7X1ZBS9</accession>
<dbReference type="AlphaFoldDB" id="A0A7X1ZBS9"/>
<dbReference type="PANTHER" id="PTHR35369:SF2">
    <property type="entry name" value="BLR3025 PROTEIN"/>
    <property type="match status" value="1"/>
</dbReference>
<evidence type="ECO:0000313" key="9">
    <source>
        <dbReference type="Proteomes" id="UP000434582"/>
    </source>
</evidence>
<comment type="function">
    <text evidence="4">Poorly processive, error-prone DNA polymerase involved in untargeted mutagenesis. Copies undamaged DNA at stalled replication forks, which arise in vivo from mismatched or misaligned primer ends. These misaligned primers can be extended by PolIV. Exhibits no 3'-5' exonuclease (proofreading) activity. May be involved in translesional synthesis, in conjunction with the beta clamp from PolIII.</text>
</comment>
<evidence type="ECO:0000256" key="3">
    <source>
        <dbReference type="ARBA" id="ARBA00022763"/>
    </source>
</evidence>
<sequence length="492" mass="52503">MTRVISIWLPTFATDRLTRIRNASCAAQADRAFATTEAVAGARRLAAVNGAAAGAGLAPGLPLADARAVVPDLAVAESEPAADLRALRALARWCGRWTPTVAVEGLSGTGGAGLWLDVTGCAHLFGGETALLESVRDRLAALGLTVRVGMADTPGAAWAAARFLDGVPDGGAALIPPGAQRQLLGGLPVAALRLPPPARETLGRLGLRTLDDLLRRPRAPLSRRLGPEVWRRLDQLLGHAPEPLAPLRPAVAHRVRIAFAEPIGRTEDVAAALDDLLARLCGVMDQAGRGVRRLDLTVYRVDGTVTRARIGTGRPSRDPAHLARLFRERLDGLDAGFGIEVMGLDATRHQPMTPAQTTLAAETGADGARDSLPRLIDRLVERCGADNVVRLSAWRSHRPERAQRAVAPDAPQAAQDWPAHRAPRPVRLLRRPVPVIPPTEAGRTIPERIGGEWWQGPAGGEVVDLLRVEDPDGARAWIARDRVGWTKRGVFP</sequence>
<dbReference type="OrthoDB" id="9788640at2"/>
<evidence type="ECO:0000259" key="7">
    <source>
        <dbReference type="Pfam" id="PF11799"/>
    </source>
</evidence>
<proteinExistence type="predicted"/>
<dbReference type="InterPro" id="IPR043502">
    <property type="entry name" value="DNA/RNA_pol_sf"/>
</dbReference>
<dbReference type="Pfam" id="PF00817">
    <property type="entry name" value="IMS"/>
    <property type="match status" value="1"/>
</dbReference>
<dbReference type="Pfam" id="PF11799">
    <property type="entry name" value="IMS_C"/>
    <property type="match status" value="1"/>
</dbReference>